<keyword evidence="4" id="KW-1185">Reference proteome</keyword>
<proteinExistence type="predicted"/>
<dbReference type="PANTHER" id="PTHR47055:SF3">
    <property type="entry name" value="PHORBOL-ESTER_DAG-TYPE DOMAIN-CONTAINING PROTEIN"/>
    <property type="match status" value="1"/>
</dbReference>
<feature type="region of interest" description="Disordered" evidence="1">
    <location>
        <begin position="68"/>
        <end position="175"/>
    </location>
</feature>
<reference evidence="3" key="1">
    <citation type="submission" date="2023-11" db="EMBL/GenBank/DDBJ databases">
        <title>Genome assemblies of two species of porcelain crab, Petrolisthes cinctipes and Petrolisthes manimaculis (Anomura: Porcellanidae).</title>
        <authorList>
            <person name="Angst P."/>
        </authorList>
    </citation>
    <scope>NUCLEOTIDE SEQUENCE</scope>
    <source>
        <strain evidence="3">PB745_02</strain>
        <tissue evidence="3">Gill</tissue>
    </source>
</reference>
<dbReference type="Pfam" id="PF13843">
    <property type="entry name" value="DDE_Tnp_1_7"/>
    <property type="match status" value="1"/>
</dbReference>
<dbReference type="InterPro" id="IPR029526">
    <property type="entry name" value="PGBD"/>
</dbReference>
<dbReference type="PANTHER" id="PTHR47055">
    <property type="entry name" value="DDE_TNP_1_7 DOMAIN-CONTAINING PROTEIN"/>
    <property type="match status" value="1"/>
</dbReference>
<dbReference type="GO" id="GO:0043565">
    <property type="term" value="F:sequence-specific DNA binding"/>
    <property type="evidence" value="ECO:0007669"/>
    <property type="project" value="TreeGrafter"/>
</dbReference>
<organism evidence="3 4">
    <name type="scientific">Petrolisthes manimaculis</name>
    <dbReference type="NCBI Taxonomy" id="1843537"/>
    <lineage>
        <taxon>Eukaryota</taxon>
        <taxon>Metazoa</taxon>
        <taxon>Ecdysozoa</taxon>
        <taxon>Arthropoda</taxon>
        <taxon>Crustacea</taxon>
        <taxon>Multicrustacea</taxon>
        <taxon>Malacostraca</taxon>
        <taxon>Eumalacostraca</taxon>
        <taxon>Eucarida</taxon>
        <taxon>Decapoda</taxon>
        <taxon>Pleocyemata</taxon>
        <taxon>Anomura</taxon>
        <taxon>Galatheoidea</taxon>
        <taxon>Porcellanidae</taxon>
        <taxon>Petrolisthes</taxon>
    </lineage>
</organism>
<dbReference type="InterPro" id="IPR052638">
    <property type="entry name" value="PiggyBac_TE-derived"/>
</dbReference>
<gene>
    <name evidence="3" type="ORF">Pmani_003754</name>
</gene>
<protein>
    <recommendedName>
        <fullName evidence="2">PiggyBac transposable element-derived protein domain-containing protein</fullName>
    </recommendedName>
</protein>
<comment type="caution">
    <text evidence="3">The sequence shown here is derived from an EMBL/GenBank/DDBJ whole genome shotgun (WGS) entry which is preliminary data.</text>
</comment>
<dbReference type="AlphaFoldDB" id="A0AAE1QFX0"/>
<feature type="compositionally biased region" description="Basic residues" evidence="1">
    <location>
        <begin position="87"/>
        <end position="106"/>
    </location>
</feature>
<evidence type="ECO:0000256" key="1">
    <source>
        <dbReference type="SAM" id="MobiDB-lite"/>
    </source>
</evidence>
<accession>A0AAE1QFX0</accession>
<evidence type="ECO:0000313" key="3">
    <source>
        <dbReference type="EMBL" id="KAK4325661.1"/>
    </source>
</evidence>
<evidence type="ECO:0000259" key="2">
    <source>
        <dbReference type="Pfam" id="PF13843"/>
    </source>
</evidence>
<sequence length="175" mass="19307">MEKKGVPRGALDYHSTDGILALRWKDNKIVTVISSDAGVEPLKTVLRYDREQKKVKVTCPTVIKEYNGKMGGNDKSDMLTHLYKSPMRARRWSGKQQRARSGKQQRARLAEGQVRTAEGQVSRGSGQQKVRSGKQQRARLAEGQVRTAEGQVSRGSGQDSRGPGQQEKMAQVSGG</sequence>
<dbReference type="EMBL" id="JAWZYT010000265">
    <property type="protein sequence ID" value="KAK4325661.1"/>
    <property type="molecule type" value="Genomic_DNA"/>
</dbReference>
<feature type="domain" description="PiggyBac transposable element-derived protein" evidence="2">
    <location>
        <begin position="5"/>
        <end position="96"/>
    </location>
</feature>
<dbReference type="Proteomes" id="UP001292094">
    <property type="component" value="Unassembled WGS sequence"/>
</dbReference>
<name>A0AAE1QFX0_9EUCA</name>
<evidence type="ECO:0000313" key="4">
    <source>
        <dbReference type="Proteomes" id="UP001292094"/>
    </source>
</evidence>